<dbReference type="EMBL" id="CP019437">
    <property type="protein sequence ID" value="AQS48625.1"/>
    <property type="molecule type" value="Genomic_DNA"/>
</dbReference>
<gene>
    <name evidence="6" type="ORF">BMG03_13080</name>
</gene>
<keyword evidence="4" id="KW-0804">Transcription</keyword>
<dbReference type="InterPro" id="IPR058163">
    <property type="entry name" value="LysR-type_TF_proteobact-type"/>
</dbReference>
<keyword evidence="2" id="KW-0805">Transcription regulation</keyword>
<dbReference type="InterPro" id="IPR036388">
    <property type="entry name" value="WH-like_DNA-bd_sf"/>
</dbReference>
<dbReference type="Gene3D" id="3.40.190.10">
    <property type="entry name" value="Periplasmic binding protein-like II"/>
    <property type="match status" value="2"/>
</dbReference>
<dbReference type="Pfam" id="PF00126">
    <property type="entry name" value="HTH_1"/>
    <property type="match status" value="1"/>
</dbReference>
<evidence type="ECO:0000313" key="7">
    <source>
        <dbReference type="Proteomes" id="UP000185622"/>
    </source>
</evidence>
<protein>
    <submittedName>
        <fullName evidence="6">LysR family transcriptional regulator</fullName>
    </submittedName>
</protein>
<dbReference type="Pfam" id="PF03466">
    <property type="entry name" value="LysR_substrate"/>
    <property type="match status" value="1"/>
</dbReference>
<keyword evidence="3" id="KW-0238">DNA-binding</keyword>
<dbReference type="InterPro" id="IPR005119">
    <property type="entry name" value="LysR_subst-bd"/>
</dbReference>
<sequence length="318" mass="35304">MEWFETDIMQRPYDLPSLSSLNCFEAAARKLSFKAAASELNVTPTAVSHQIRALETELGQQLFRRQHRGVELTEAGAYLFNAVQRSFEAISDVVRDMRGPVAEDDVMVLASTAVSSLWLTPRLTEFWLTHPDINVSQIVSDAVDLEATVDLSLHYGVFPEGDESCTQLFQDRICAVGSEAFAARYGIASAHDLLRVPLIHITRERHRWTEWPDWLSELGCPQPTGKRITVNNYMIGLQMAKEGIGALLGWDGLVGHLIEAGELVTLGAESVVSPQCFYIKVHRRASAKAKKFRDWLVAQSVTTDSARARITAMSGDQG</sequence>
<dbReference type="InterPro" id="IPR000847">
    <property type="entry name" value="LysR_HTH_N"/>
</dbReference>
<evidence type="ECO:0000256" key="4">
    <source>
        <dbReference type="ARBA" id="ARBA00023163"/>
    </source>
</evidence>
<reference evidence="6 7" key="1">
    <citation type="submission" date="2017-01" db="EMBL/GenBank/DDBJ databases">
        <title>The complete genome sequence of a sulfur-oxidizing marine bacterium Thioclava sp. 25B10_4T.</title>
        <authorList>
            <person name="Liu Y."/>
            <person name="Lai Q."/>
            <person name="Shao Z."/>
        </authorList>
    </citation>
    <scope>NUCLEOTIDE SEQUENCE [LARGE SCALE GENOMIC DNA]</scope>
    <source>
        <strain evidence="6 7">25B10_4</strain>
    </source>
</reference>
<dbReference type="PRINTS" id="PR00039">
    <property type="entry name" value="HTHLYSR"/>
</dbReference>
<comment type="similarity">
    <text evidence="1">Belongs to the LysR transcriptional regulatory family.</text>
</comment>
<dbReference type="SUPFAM" id="SSF46785">
    <property type="entry name" value="Winged helix' DNA-binding domain"/>
    <property type="match status" value="1"/>
</dbReference>
<dbReference type="SUPFAM" id="SSF53850">
    <property type="entry name" value="Periplasmic binding protein-like II"/>
    <property type="match status" value="1"/>
</dbReference>
<dbReference type="PANTHER" id="PTHR30537:SF5">
    <property type="entry name" value="HTH-TYPE TRANSCRIPTIONAL ACTIVATOR TTDR-RELATED"/>
    <property type="match status" value="1"/>
</dbReference>
<accession>A0ABM6IIF4</accession>
<dbReference type="PANTHER" id="PTHR30537">
    <property type="entry name" value="HTH-TYPE TRANSCRIPTIONAL REGULATOR"/>
    <property type="match status" value="1"/>
</dbReference>
<evidence type="ECO:0000256" key="2">
    <source>
        <dbReference type="ARBA" id="ARBA00023015"/>
    </source>
</evidence>
<dbReference type="Proteomes" id="UP000185622">
    <property type="component" value="Chromosome"/>
</dbReference>
<proteinExistence type="inferred from homology"/>
<feature type="domain" description="HTH lysR-type" evidence="5">
    <location>
        <begin position="16"/>
        <end position="73"/>
    </location>
</feature>
<keyword evidence="7" id="KW-1185">Reference proteome</keyword>
<name>A0ABM6IIF4_9RHOB</name>
<dbReference type="InterPro" id="IPR036390">
    <property type="entry name" value="WH_DNA-bd_sf"/>
</dbReference>
<evidence type="ECO:0000256" key="1">
    <source>
        <dbReference type="ARBA" id="ARBA00009437"/>
    </source>
</evidence>
<evidence type="ECO:0000313" key="6">
    <source>
        <dbReference type="EMBL" id="AQS48625.1"/>
    </source>
</evidence>
<organism evidence="6 7">
    <name type="scientific">Thioclava nitratireducens</name>
    <dbReference type="NCBI Taxonomy" id="1915078"/>
    <lineage>
        <taxon>Bacteria</taxon>
        <taxon>Pseudomonadati</taxon>
        <taxon>Pseudomonadota</taxon>
        <taxon>Alphaproteobacteria</taxon>
        <taxon>Rhodobacterales</taxon>
        <taxon>Paracoccaceae</taxon>
        <taxon>Thioclava</taxon>
    </lineage>
</organism>
<dbReference type="RefSeq" id="WP_075777023.1">
    <property type="nucleotide sequence ID" value="NZ_CP019437.1"/>
</dbReference>
<dbReference type="PROSITE" id="PS50931">
    <property type="entry name" value="HTH_LYSR"/>
    <property type="match status" value="1"/>
</dbReference>
<evidence type="ECO:0000259" key="5">
    <source>
        <dbReference type="PROSITE" id="PS50931"/>
    </source>
</evidence>
<evidence type="ECO:0000256" key="3">
    <source>
        <dbReference type="ARBA" id="ARBA00023125"/>
    </source>
</evidence>
<dbReference type="Gene3D" id="1.10.10.10">
    <property type="entry name" value="Winged helix-like DNA-binding domain superfamily/Winged helix DNA-binding domain"/>
    <property type="match status" value="1"/>
</dbReference>